<gene>
    <name evidence="2" type="ORF">ABID24_003492</name>
</gene>
<reference evidence="2 3" key="1">
    <citation type="submission" date="2024-06" db="EMBL/GenBank/DDBJ databases">
        <title>Genomic Encyclopedia of Type Strains, Phase IV (KMG-IV): sequencing the most valuable type-strain genomes for metagenomic binning, comparative biology and taxonomic classification.</title>
        <authorList>
            <person name="Goeker M."/>
        </authorList>
    </citation>
    <scope>NUCLEOTIDE SEQUENCE [LARGE SCALE GENOMIC DNA]</scope>
    <source>
        <strain evidence="2 3">DSM 29492</strain>
    </source>
</reference>
<evidence type="ECO:0000256" key="1">
    <source>
        <dbReference type="SAM" id="MobiDB-lite"/>
    </source>
</evidence>
<proteinExistence type="predicted"/>
<feature type="compositionally biased region" description="Basic and acidic residues" evidence="1">
    <location>
        <begin position="25"/>
        <end position="60"/>
    </location>
</feature>
<protein>
    <submittedName>
        <fullName evidence="2">Uncharacterized protein</fullName>
    </submittedName>
</protein>
<feature type="region of interest" description="Disordered" evidence="1">
    <location>
        <begin position="22"/>
        <end position="60"/>
    </location>
</feature>
<evidence type="ECO:0000313" key="3">
    <source>
        <dbReference type="Proteomes" id="UP001549106"/>
    </source>
</evidence>
<keyword evidence="3" id="KW-1185">Reference proteome</keyword>
<name>A0ABV2M9S2_9FIRM</name>
<dbReference type="EMBL" id="JBEPMJ010000041">
    <property type="protein sequence ID" value="MET3752222.1"/>
    <property type="molecule type" value="Genomic_DNA"/>
</dbReference>
<organism evidence="2 3">
    <name type="scientific">Blautia caecimuris</name>
    <dbReference type="NCBI Taxonomy" id="1796615"/>
    <lineage>
        <taxon>Bacteria</taxon>
        <taxon>Bacillati</taxon>
        <taxon>Bacillota</taxon>
        <taxon>Clostridia</taxon>
        <taxon>Lachnospirales</taxon>
        <taxon>Lachnospiraceae</taxon>
        <taxon>Blautia</taxon>
    </lineage>
</organism>
<accession>A0ABV2M9S2</accession>
<comment type="caution">
    <text evidence="2">The sequence shown here is derived from an EMBL/GenBank/DDBJ whole genome shotgun (WGS) entry which is preliminary data.</text>
</comment>
<dbReference type="RefSeq" id="WP_145992470.1">
    <property type="nucleotide sequence ID" value="NZ_JANJZT010000040.1"/>
</dbReference>
<dbReference type="Proteomes" id="UP001549106">
    <property type="component" value="Unassembled WGS sequence"/>
</dbReference>
<evidence type="ECO:0000313" key="2">
    <source>
        <dbReference type="EMBL" id="MET3752222.1"/>
    </source>
</evidence>
<sequence>MGCDRMTLFTEGRLQAFERMMQDTGKYHRREDSEDRPRKCPKKKAEPAKKDGEHHAGIQG</sequence>